<protein>
    <recommendedName>
        <fullName evidence="3">Gene transfer agent family protein</fullName>
    </recommendedName>
</protein>
<evidence type="ECO:0008006" key="3">
    <source>
        <dbReference type="Google" id="ProtNLM"/>
    </source>
</evidence>
<accession>A0A1R3TUR4</accession>
<evidence type="ECO:0000313" key="1">
    <source>
        <dbReference type="EMBL" id="SCX27127.1"/>
    </source>
</evidence>
<dbReference type="EMBL" id="FMUE01000007">
    <property type="protein sequence ID" value="SCX27127.1"/>
    <property type="molecule type" value="Genomic_DNA"/>
</dbReference>
<sequence>MNELPTNRQFFGDAEYDFRLTPDLVLELERKTASGIGGLSRRFFAGDFSYRELTEVIRLGLIGGGTDPEDASALVTTYSARMSVTDLYAVTLPIIENLMFGARSDQPAVPDEQMKSISQDGAER</sequence>
<organism evidence="1 2">
    <name type="scientific">Agrobacterium rosae</name>
    <dbReference type="NCBI Taxonomy" id="1972867"/>
    <lineage>
        <taxon>Bacteria</taxon>
        <taxon>Pseudomonadati</taxon>
        <taxon>Pseudomonadota</taxon>
        <taxon>Alphaproteobacteria</taxon>
        <taxon>Hyphomicrobiales</taxon>
        <taxon>Rhizobiaceae</taxon>
        <taxon>Rhizobium/Agrobacterium group</taxon>
        <taxon>Agrobacterium</taxon>
    </lineage>
</organism>
<dbReference type="RefSeq" id="WP_077120696.1">
    <property type="nucleotide sequence ID" value="NZ_FMUE01000007.1"/>
</dbReference>
<dbReference type="AlphaFoldDB" id="A0A1R3TUR4"/>
<proteinExistence type="predicted"/>
<dbReference type="InterPro" id="IPR021791">
    <property type="entry name" value="Phage_TAC_11"/>
</dbReference>
<gene>
    <name evidence="1" type="ORF">DSM25559_2949</name>
</gene>
<name>A0A1R3TUR4_9HYPH</name>
<evidence type="ECO:0000313" key="2">
    <source>
        <dbReference type="Proteomes" id="UP000187891"/>
    </source>
</evidence>
<dbReference type="Proteomes" id="UP000187891">
    <property type="component" value="Unassembled WGS sequence"/>
</dbReference>
<dbReference type="Pfam" id="PF11836">
    <property type="entry name" value="Phage_TAC_11"/>
    <property type="match status" value="1"/>
</dbReference>
<reference evidence="2" key="1">
    <citation type="submission" date="2016-10" db="EMBL/GenBank/DDBJ databases">
        <authorList>
            <person name="Wibberg D."/>
        </authorList>
    </citation>
    <scope>NUCLEOTIDE SEQUENCE [LARGE SCALE GENOMIC DNA]</scope>
</reference>
<dbReference type="STRING" id="1907666.DSM25559_2949"/>